<dbReference type="AlphaFoldDB" id="A0A5B0MJM7"/>
<gene>
    <name evidence="2" type="ORF">PGTUg99_037048</name>
</gene>
<name>A0A5B0MJM7_PUCGR</name>
<evidence type="ECO:0000313" key="2">
    <source>
        <dbReference type="EMBL" id="KAA1076199.1"/>
    </source>
</evidence>
<organism evidence="2 3">
    <name type="scientific">Puccinia graminis f. sp. tritici</name>
    <dbReference type="NCBI Taxonomy" id="56615"/>
    <lineage>
        <taxon>Eukaryota</taxon>
        <taxon>Fungi</taxon>
        <taxon>Dikarya</taxon>
        <taxon>Basidiomycota</taxon>
        <taxon>Pucciniomycotina</taxon>
        <taxon>Pucciniomycetes</taxon>
        <taxon>Pucciniales</taxon>
        <taxon>Pucciniaceae</taxon>
        <taxon>Puccinia</taxon>
    </lineage>
</organism>
<accession>A0A5B0MJM7</accession>
<dbReference type="EMBL" id="VDEP01000471">
    <property type="protein sequence ID" value="KAA1076199.1"/>
    <property type="molecule type" value="Genomic_DNA"/>
</dbReference>
<proteinExistence type="predicted"/>
<protein>
    <submittedName>
        <fullName evidence="2">Uncharacterized protein</fullName>
    </submittedName>
</protein>
<comment type="caution">
    <text evidence="2">The sequence shown here is derived from an EMBL/GenBank/DDBJ whole genome shotgun (WGS) entry which is preliminary data.</text>
</comment>
<reference evidence="2 3" key="1">
    <citation type="submission" date="2019-05" db="EMBL/GenBank/DDBJ databases">
        <title>Emergence of the Ug99 lineage of the wheat stem rust pathogen through somatic hybridization.</title>
        <authorList>
            <person name="Li F."/>
            <person name="Upadhyaya N.M."/>
            <person name="Sperschneider J."/>
            <person name="Matny O."/>
            <person name="Nguyen-Phuc H."/>
            <person name="Mago R."/>
            <person name="Raley C."/>
            <person name="Miller M.E."/>
            <person name="Silverstein K.A.T."/>
            <person name="Henningsen E."/>
            <person name="Hirsch C.D."/>
            <person name="Visser B."/>
            <person name="Pretorius Z.A."/>
            <person name="Steffenson B.J."/>
            <person name="Schwessinger B."/>
            <person name="Dodds P.N."/>
            <person name="Figueroa M."/>
        </authorList>
    </citation>
    <scope>NUCLEOTIDE SEQUENCE [LARGE SCALE GENOMIC DNA]</scope>
    <source>
        <strain evidence="2 3">Ug99</strain>
    </source>
</reference>
<evidence type="ECO:0000256" key="1">
    <source>
        <dbReference type="SAM" id="MobiDB-lite"/>
    </source>
</evidence>
<sequence length="112" mass="12044">MNQRSTRRSSAPLPSSHQRKNCTPSPVRRGNSSLLYTGLFLPSSGPADVPTILRVVRVGATGQKERGKTPAPDPHSASLGSTRLAASGFAMTLKHSSDIKVIQLQLRTYVHP</sequence>
<evidence type="ECO:0000313" key="3">
    <source>
        <dbReference type="Proteomes" id="UP000325313"/>
    </source>
</evidence>
<dbReference type="Proteomes" id="UP000325313">
    <property type="component" value="Unassembled WGS sequence"/>
</dbReference>
<feature type="region of interest" description="Disordered" evidence="1">
    <location>
        <begin position="60"/>
        <end position="80"/>
    </location>
</feature>
<feature type="region of interest" description="Disordered" evidence="1">
    <location>
        <begin position="1"/>
        <end position="29"/>
    </location>
</feature>